<evidence type="ECO:0000313" key="2">
    <source>
        <dbReference type="EMBL" id="PVD28987.1"/>
    </source>
</evidence>
<proteinExistence type="predicted"/>
<protein>
    <recommendedName>
        <fullName evidence="4">VWFD domain-containing protein</fullName>
    </recommendedName>
</protein>
<keyword evidence="1" id="KW-0732">Signal</keyword>
<name>A0A2T7P6D8_POMCA</name>
<feature type="signal peptide" evidence="1">
    <location>
        <begin position="1"/>
        <end position="18"/>
    </location>
</feature>
<dbReference type="EMBL" id="PZQS01000006">
    <property type="protein sequence ID" value="PVD28987.1"/>
    <property type="molecule type" value="Genomic_DNA"/>
</dbReference>
<evidence type="ECO:0000313" key="3">
    <source>
        <dbReference type="Proteomes" id="UP000245119"/>
    </source>
</evidence>
<dbReference type="Proteomes" id="UP000245119">
    <property type="component" value="Linkage Group LG6"/>
</dbReference>
<sequence>MISFAVLLFSALVFSAQAQFKCGLQRGKRITLFSGTMERLKFPCKYNAVRQQCGPYFINLTPGSDIRMDTGEYYEGTMWASIALIKTGQKWEGRTSVKIASKYINDTVTRRPFHTKNRGLDITSIATFEKNDEANSVSLREKNNVFTITFGAYQEGGLKNKVSGWEFVCNDPSAVLAPYPTQVCGNLTEDNLKAIRLELDFRQDNQVLMLNVFNDTSITQTDEDCKNVQREFVSASQADREAAMRECFPIVFYGKIYKPMIKDNFRPAKVLRNCVTFVVSGYTDDASCEYLAEALDDAARVSEKIAQKIQEKQCYPDFRRV</sequence>
<evidence type="ECO:0000256" key="1">
    <source>
        <dbReference type="SAM" id="SignalP"/>
    </source>
</evidence>
<dbReference type="AlphaFoldDB" id="A0A2T7P6D8"/>
<comment type="caution">
    <text evidence="2">The sequence shown here is derived from an EMBL/GenBank/DDBJ whole genome shotgun (WGS) entry which is preliminary data.</text>
</comment>
<reference evidence="2 3" key="1">
    <citation type="submission" date="2018-04" db="EMBL/GenBank/DDBJ databases">
        <title>The genome of golden apple snail Pomacea canaliculata provides insight into stress tolerance and invasive adaptation.</title>
        <authorList>
            <person name="Liu C."/>
            <person name="Liu B."/>
            <person name="Ren Y."/>
            <person name="Zhang Y."/>
            <person name="Wang H."/>
            <person name="Li S."/>
            <person name="Jiang F."/>
            <person name="Yin L."/>
            <person name="Zhang G."/>
            <person name="Qian W."/>
            <person name="Fan W."/>
        </authorList>
    </citation>
    <scope>NUCLEOTIDE SEQUENCE [LARGE SCALE GENOMIC DNA]</scope>
    <source>
        <strain evidence="2">SZHN2017</strain>
        <tissue evidence="2">Muscle</tissue>
    </source>
</reference>
<organism evidence="2 3">
    <name type="scientific">Pomacea canaliculata</name>
    <name type="common">Golden apple snail</name>
    <dbReference type="NCBI Taxonomy" id="400727"/>
    <lineage>
        <taxon>Eukaryota</taxon>
        <taxon>Metazoa</taxon>
        <taxon>Spiralia</taxon>
        <taxon>Lophotrochozoa</taxon>
        <taxon>Mollusca</taxon>
        <taxon>Gastropoda</taxon>
        <taxon>Caenogastropoda</taxon>
        <taxon>Architaenioglossa</taxon>
        <taxon>Ampullarioidea</taxon>
        <taxon>Ampullariidae</taxon>
        <taxon>Pomacea</taxon>
    </lineage>
</organism>
<keyword evidence="3" id="KW-1185">Reference proteome</keyword>
<evidence type="ECO:0008006" key="4">
    <source>
        <dbReference type="Google" id="ProtNLM"/>
    </source>
</evidence>
<accession>A0A2T7P6D8</accession>
<feature type="chain" id="PRO_5015723391" description="VWFD domain-containing protein" evidence="1">
    <location>
        <begin position="19"/>
        <end position="321"/>
    </location>
</feature>
<gene>
    <name evidence="2" type="ORF">C0Q70_11584</name>
</gene>